<protein>
    <submittedName>
        <fullName evidence="2">Uncharacterized protein</fullName>
    </submittedName>
</protein>
<comment type="caution">
    <text evidence="2">The sequence shown here is derived from an EMBL/GenBank/DDBJ whole genome shotgun (WGS) entry which is preliminary data.</text>
</comment>
<dbReference type="AlphaFoldDB" id="A0A8K0DQF9"/>
<dbReference type="Proteomes" id="UP000796880">
    <property type="component" value="Unassembled WGS sequence"/>
</dbReference>
<organism evidence="2 3">
    <name type="scientific">Rhamnella rubrinervis</name>
    <dbReference type="NCBI Taxonomy" id="2594499"/>
    <lineage>
        <taxon>Eukaryota</taxon>
        <taxon>Viridiplantae</taxon>
        <taxon>Streptophyta</taxon>
        <taxon>Embryophyta</taxon>
        <taxon>Tracheophyta</taxon>
        <taxon>Spermatophyta</taxon>
        <taxon>Magnoliopsida</taxon>
        <taxon>eudicotyledons</taxon>
        <taxon>Gunneridae</taxon>
        <taxon>Pentapetalae</taxon>
        <taxon>rosids</taxon>
        <taxon>fabids</taxon>
        <taxon>Rosales</taxon>
        <taxon>Rhamnaceae</taxon>
        <taxon>rhamnoid group</taxon>
        <taxon>Rhamneae</taxon>
        <taxon>Rhamnella</taxon>
    </lineage>
</organism>
<accession>A0A8K0DQF9</accession>
<sequence length="132" mass="14274">MDPPGGSPIVDTDLEDKPIGGSPTIRTNLGESARGSHSRQDDTMEPSERSIVVYSGSLHTPPPQQVPMATTSSPKFRRLVKGVTWYGRVLKKSVVLGSPYTPLQDSDTSLHPPLIDLIASTGDIPTLMYDPY</sequence>
<feature type="compositionally biased region" description="Basic and acidic residues" evidence="1">
    <location>
        <begin position="38"/>
        <end position="48"/>
    </location>
</feature>
<keyword evidence="3" id="KW-1185">Reference proteome</keyword>
<reference evidence="2" key="1">
    <citation type="submission" date="2020-03" db="EMBL/GenBank/DDBJ databases">
        <title>A high-quality chromosome-level genome assembly of a woody plant with both climbing and erect habits, Rhamnella rubrinervis.</title>
        <authorList>
            <person name="Lu Z."/>
            <person name="Yang Y."/>
            <person name="Zhu X."/>
            <person name="Sun Y."/>
        </authorList>
    </citation>
    <scope>NUCLEOTIDE SEQUENCE</scope>
    <source>
        <strain evidence="2">BYM</strain>
        <tissue evidence="2">Leaf</tissue>
    </source>
</reference>
<evidence type="ECO:0000313" key="3">
    <source>
        <dbReference type="Proteomes" id="UP000796880"/>
    </source>
</evidence>
<feature type="region of interest" description="Disordered" evidence="1">
    <location>
        <begin position="1"/>
        <end position="48"/>
    </location>
</feature>
<dbReference type="EMBL" id="VOIH02000012">
    <property type="protein sequence ID" value="KAF3432374.1"/>
    <property type="molecule type" value="Genomic_DNA"/>
</dbReference>
<evidence type="ECO:0000256" key="1">
    <source>
        <dbReference type="SAM" id="MobiDB-lite"/>
    </source>
</evidence>
<evidence type="ECO:0000313" key="2">
    <source>
        <dbReference type="EMBL" id="KAF3432374.1"/>
    </source>
</evidence>
<gene>
    <name evidence="2" type="ORF">FNV43_RR27114</name>
</gene>
<name>A0A8K0DQF9_9ROSA</name>
<proteinExistence type="predicted"/>